<keyword evidence="3" id="KW-1185">Reference proteome</keyword>
<dbReference type="Proteomes" id="UP001204000">
    <property type="component" value="Unassembled WGS sequence"/>
</dbReference>
<name>A0ABT1FZ14_9CORY</name>
<dbReference type="Pfam" id="PF17775">
    <property type="entry name" value="YchJ_M-like"/>
    <property type="match status" value="1"/>
</dbReference>
<dbReference type="InterPro" id="IPR048469">
    <property type="entry name" value="YchJ-like_M"/>
</dbReference>
<dbReference type="SUPFAM" id="SSF54427">
    <property type="entry name" value="NTF2-like"/>
    <property type="match status" value="1"/>
</dbReference>
<reference evidence="2" key="1">
    <citation type="submission" date="2022-05" db="EMBL/GenBank/DDBJ databases">
        <title>Corynebacterium sp. TA-R-1 sp. nov., isolated from human feces.</title>
        <authorList>
            <person name="Shamsuzzaman M."/>
            <person name="Dahal R.H."/>
        </authorList>
    </citation>
    <scope>NUCLEOTIDE SEQUENCE</scope>
    <source>
        <strain evidence="2">TA-R-1</strain>
    </source>
</reference>
<proteinExistence type="predicted"/>
<comment type="caution">
    <text evidence="2">The sequence shown here is derived from an EMBL/GenBank/DDBJ whole genome shotgun (WGS) entry which is preliminary data.</text>
</comment>
<organism evidence="2 3">
    <name type="scientific">Corynebacterium stercoris</name>
    <dbReference type="NCBI Taxonomy" id="2943490"/>
    <lineage>
        <taxon>Bacteria</taxon>
        <taxon>Bacillati</taxon>
        <taxon>Actinomycetota</taxon>
        <taxon>Actinomycetes</taxon>
        <taxon>Mycobacteriales</taxon>
        <taxon>Corynebacteriaceae</taxon>
        <taxon>Corynebacterium</taxon>
    </lineage>
</organism>
<protein>
    <submittedName>
        <fullName evidence="2">YchJ family metal-binding protein</fullName>
    </submittedName>
</protein>
<feature type="domain" description="YchJ-like middle NTF2-like" evidence="1">
    <location>
        <begin position="37"/>
        <end position="128"/>
    </location>
</feature>
<sequence length="131" mass="14085">MAAVSGACPCGLGLPYAQCCGKYHAGVRAGGGPFAPTADALMRSRYSAFAVGDAEYLLATWAEETRPRELAVAPTGEPFTRLVVLDKARGGVFDAEGVVEFAAFYPGGVQRERSRFVRRDGRWFYVDGDVQ</sequence>
<evidence type="ECO:0000313" key="2">
    <source>
        <dbReference type="EMBL" id="MCP1387010.1"/>
    </source>
</evidence>
<evidence type="ECO:0000313" key="3">
    <source>
        <dbReference type="Proteomes" id="UP001204000"/>
    </source>
</evidence>
<dbReference type="EMBL" id="JAMFTQ010000002">
    <property type="protein sequence ID" value="MCP1387010.1"/>
    <property type="molecule type" value="Genomic_DNA"/>
</dbReference>
<evidence type="ECO:0000259" key="1">
    <source>
        <dbReference type="Pfam" id="PF17775"/>
    </source>
</evidence>
<gene>
    <name evidence="2" type="ORF">M5J20_02235</name>
</gene>
<accession>A0ABT1FZ14</accession>
<dbReference type="InterPro" id="IPR032710">
    <property type="entry name" value="NTF2-like_dom_sf"/>
</dbReference>
<dbReference type="Gene3D" id="3.10.450.50">
    <property type="match status" value="1"/>
</dbReference>